<dbReference type="PANTHER" id="PTHR30413:SF8">
    <property type="entry name" value="TRANSPORT PERMEASE PROTEIN"/>
    <property type="match status" value="1"/>
</dbReference>
<comment type="similarity">
    <text evidence="2 9">Belongs to the ABC-2 integral membrane protein family.</text>
</comment>
<evidence type="ECO:0000256" key="9">
    <source>
        <dbReference type="RuleBase" id="RU361157"/>
    </source>
</evidence>
<evidence type="ECO:0000256" key="6">
    <source>
        <dbReference type="ARBA" id="ARBA00022692"/>
    </source>
</evidence>
<feature type="transmembrane region" description="Helical" evidence="9">
    <location>
        <begin position="42"/>
        <end position="64"/>
    </location>
</feature>
<evidence type="ECO:0000256" key="7">
    <source>
        <dbReference type="ARBA" id="ARBA00022989"/>
    </source>
</evidence>
<keyword evidence="7 9" id="KW-1133">Transmembrane helix</keyword>
<dbReference type="PRINTS" id="PR00164">
    <property type="entry name" value="ABC2TRNSPORT"/>
</dbReference>
<organism evidence="11 12">
    <name type="scientific">Eubacterium callanderi</name>
    <dbReference type="NCBI Taxonomy" id="53442"/>
    <lineage>
        <taxon>Bacteria</taxon>
        <taxon>Bacillati</taxon>
        <taxon>Bacillota</taxon>
        <taxon>Clostridia</taxon>
        <taxon>Eubacteriales</taxon>
        <taxon>Eubacteriaceae</taxon>
        <taxon>Eubacterium</taxon>
    </lineage>
</organism>
<gene>
    <name evidence="11" type="ordered locus">ELI_3858</name>
</gene>
<protein>
    <recommendedName>
        <fullName evidence="9">Transport permease protein</fullName>
    </recommendedName>
</protein>
<dbReference type="RefSeq" id="WP_013382112.1">
    <property type="nucleotide sequence ID" value="NC_014624.2"/>
</dbReference>
<evidence type="ECO:0000256" key="8">
    <source>
        <dbReference type="ARBA" id="ARBA00023136"/>
    </source>
</evidence>
<dbReference type="GO" id="GO:0043190">
    <property type="term" value="C:ATP-binding cassette (ABC) transporter complex"/>
    <property type="evidence" value="ECO:0007669"/>
    <property type="project" value="InterPro"/>
</dbReference>
<evidence type="ECO:0000313" key="11">
    <source>
        <dbReference type="EMBL" id="ADO38805.1"/>
    </source>
</evidence>
<dbReference type="PANTHER" id="PTHR30413">
    <property type="entry name" value="INNER MEMBRANE TRANSPORT PERMEASE"/>
    <property type="match status" value="1"/>
</dbReference>
<dbReference type="Proteomes" id="UP000006873">
    <property type="component" value="Chromosome"/>
</dbReference>
<reference evidence="11 12" key="2">
    <citation type="journal article" date="2011" name="J. Bacteriol.">
        <title>Complete genome sequence of a carbon monoxide-utilizing acetogen, Eubacterium limosum KIST612.</title>
        <authorList>
            <person name="Roh H."/>
            <person name="Ko H.J."/>
            <person name="Kim D."/>
            <person name="Choi D.G."/>
            <person name="Park S."/>
            <person name="Kim S."/>
            <person name="Chang I.S."/>
            <person name="Choi I.G."/>
        </authorList>
    </citation>
    <scope>NUCLEOTIDE SEQUENCE [LARGE SCALE GENOMIC DNA]</scope>
    <source>
        <strain evidence="11 12">KIST612</strain>
    </source>
</reference>
<feature type="transmembrane region" description="Helical" evidence="9">
    <location>
        <begin position="148"/>
        <end position="172"/>
    </location>
</feature>
<evidence type="ECO:0000256" key="3">
    <source>
        <dbReference type="ARBA" id="ARBA00022448"/>
    </source>
</evidence>
<evidence type="ECO:0000256" key="4">
    <source>
        <dbReference type="ARBA" id="ARBA00022475"/>
    </source>
</evidence>
<dbReference type="InterPro" id="IPR013525">
    <property type="entry name" value="ABC2_TM"/>
</dbReference>
<name>E3GGK0_9FIRM</name>
<dbReference type="GeneID" id="68364746"/>
<dbReference type="InterPro" id="IPR047817">
    <property type="entry name" value="ABC2_TM_bact-type"/>
</dbReference>
<evidence type="ECO:0000256" key="1">
    <source>
        <dbReference type="ARBA" id="ARBA00004429"/>
    </source>
</evidence>
<evidence type="ECO:0000256" key="2">
    <source>
        <dbReference type="ARBA" id="ARBA00007783"/>
    </source>
</evidence>
<dbReference type="GO" id="GO:0015920">
    <property type="term" value="P:lipopolysaccharide transport"/>
    <property type="evidence" value="ECO:0007669"/>
    <property type="project" value="TreeGrafter"/>
</dbReference>
<dbReference type="AlphaFoldDB" id="E3GGK0"/>
<evidence type="ECO:0000259" key="10">
    <source>
        <dbReference type="PROSITE" id="PS51012"/>
    </source>
</evidence>
<keyword evidence="5" id="KW-0997">Cell inner membrane</keyword>
<keyword evidence="6 9" id="KW-0812">Transmembrane</keyword>
<feature type="transmembrane region" description="Helical" evidence="9">
    <location>
        <begin position="237"/>
        <end position="258"/>
    </location>
</feature>
<feature type="transmembrane region" description="Helical" evidence="9">
    <location>
        <begin position="76"/>
        <end position="100"/>
    </location>
</feature>
<dbReference type="HOGENOM" id="CLU_060703_2_0_9"/>
<feature type="domain" description="ABC transmembrane type-2" evidence="10">
    <location>
        <begin position="43"/>
        <end position="261"/>
    </location>
</feature>
<feature type="transmembrane region" description="Helical" evidence="9">
    <location>
        <begin position="208"/>
        <end position="225"/>
    </location>
</feature>
<evidence type="ECO:0000256" key="5">
    <source>
        <dbReference type="ARBA" id="ARBA00022519"/>
    </source>
</evidence>
<proteinExistence type="inferred from homology"/>
<dbReference type="KEGG" id="elm:ELI_3858"/>
<dbReference type="PIRSF" id="PIRSF006648">
    <property type="entry name" value="DrrB"/>
    <property type="match status" value="1"/>
</dbReference>
<dbReference type="PROSITE" id="PS51012">
    <property type="entry name" value="ABC_TM2"/>
    <property type="match status" value="1"/>
</dbReference>
<accession>E3GGK0</accession>
<evidence type="ECO:0000313" key="12">
    <source>
        <dbReference type="Proteomes" id="UP000006873"/>
    </source>
</evidence>
<dbReference type="GO" id="GO:0140359">
    <property type="term" value="F:ABC-type transporter activity"/>
    <property type="evidence" value="ECO:0007669"/>
    <property type="project" value="InterPro"/>
</dbReference>
<sequence>MDTEVKNRNCSMQDYFQKFYRYRYLLKELVSRDIKVKYRRSVLGVAWSVLNPLLMMLVMTAVFSTIFKFQVENYPVYYLTGLLIFNFVNEATNASMTSIIDNAPLIKKVYIPKYIFVLEKCLFAFVNALYSLIAMFIIMLILRVHVSWTIVLLPIPLVYTFLFSVGLGLILGTCNVFFRDIGHLYGVWTMAWMYLTPIIYPIEILPDFVKSVVAFNPLIYYVNYFRNIVLYGMIPSFRENIICIGIALLFLIFGLWVFKANQDKFILHI</sequence>
<keyword evidence="3 9" id="KW-0813">Transport</keyword>
<keyword evidence="12" id="KW-1185">Reference proteome</keyword>
<dbReference type="InterPro" id="IPR000412">
    <property type="entry name" value="ABC_2_transport"/>
</dbReference>
<dbReference type="eggNOG" id="COG1682">
    <property type="taxonomic scope" value="Bacteria"/>
</dbReference>
<dbReference type="Pfam" id="PF01061">
    <property type="entry name" value="ABC2_membrane"/>
    <property type="match status" value="1"/>
</dbReference>
<feature type="transmembrane region" description="Helical" evidence="9">
    <location>
        <begin position="121"/>
        <end position="142"/>
    </location>
</feature>
<reference key="1">
    <citation type="submission" date="2010-09" db="EMBL/GenBank/DDBJ databases">
        <authorList>
            <person name="Roh H."/>
            <person name="Ko H.-J."/>
            <person name="Kim D."/>
            <person name="Choi D.G."/>
            <person name="Park S."/>
            <person name="Kim S."/>
            <person name="Kim K.H."/>
            <person name="Chang I.S."/>
            <person name="Choi I.-G."/>
        </authorList>
    </citation>
    <scope>NUCLEOTIDE SEQUENCE</scope>
    <source>
        <strain>KIST612</strain>
    </source>
</reference>
<comment type="subcellular location">
    <subcellularLocation>
        <location evidence="1">Cell inner membrane</location>
        <topology evidence="1">Multi-pass membrane protein</topology>
    </subcellularLocation>
    <subcellularLocation>
        <location evidence="9">Cell membrane</location>
        <topology evidence="9">Multi-pass membrane protein</topology>
    </subcellularLocation>
</comment>
<keyword evidence="8 9" id="KW-0472">Membrane</keyword>
<feature type="transmembrane region" description="Helical" evidence="9">
    <location>
        <begin position="184"/>
        <end position="202"/>
    </location>
</feature>
<keyword evidence="4 9" id="KW-1003">Cell membrane</keyword>
<dbReference type="EMBL" id="CP002273">
    <property type="protein sequence ID" value="ADO38805.1"/>
    <property type="molecule type" value="Genomic_DNA"/>
</dbReference>